<reference evidence="1" key="1">
    <citation type="submission" date="2015-12" db="EMBL/GenBank/DDBJ databases">
        <title>Gene expression during late stages of embryo sac development: a critical building block for successful pollen-pistil interactions.</title>
        <authorList>
            <person name="Liu Y."/>
            <person name="Joly V."/>
            <person name="Sabar M."/>
            <person name="Matton D.P."/>
        </authorList>
    </citation>
    <scope>NUCLEOTIDE SEQUENCE</scope>
</reference>
<name>A0A0V0I643_SOLCH</name>
<dbReference type="AlphaFoldDB" id="A0A0V0I643"/>
<evidence type="ECO:0000313" key="1">
    <source>
        <dbReference type="EMBL" id="JAP27593.1"/>
    </source>
</evidence>
<sequence length="76" mass="8530">MCLTNTSCVVLLPLDKSSGGWITKSSLLMLFQFNISLQNFTPPISHSAMLGKKLNIKCLDLKSQFRALLYQDISCY</sequence>
<proteinExistence type="predicted"/>
<dbReference type="EMBL" id="GEDG01011005">
    <property type="protein sequence ID" value="JAP27593.1"/>
    <property type="molecule type" value="Transcribed_RNA"/>
</dbReference>
<organism evidence="1">
    <name type="scientific">Solanum chacoense</name>
    <name type="common">Chaco potato</name>
    <dbReference type="NCBI Taxonomy" id="4108"/>
    <lineage>
        <taxon>Eukaryota</taxon>
        <taxon>Viridiplantae</taxon>
        <taxon>Streptophyta</taxon>
        <taxon>Embryophyta</taxon>
        <taxon>Tracheophyta</taxon>
        <taxon>Spermatophyta</taxon>
        <taxon>Magnoliopsida</taxon>
        <taxon>eudicotyledons</taxon>
        <taxon>Gunneridae</taxon>
        <taxon>Pentapetalae</taxon>
        <taxon>asterids</taxon>
        <taxon>lamiids</taxon>
        <taxon>Solanales</taxon>
        <taxon>Solanaceae</taxon>
        <taxon>Solanoideae</taxon>
        <taxon>Solaneae</taxon>
        <taxon>Solanum</taxon>
    </lineage>
</organism>
<accession>A0A0V0I643</accession>
<protein>
    <submittedName>
        <fullName evidence="1">Putative ovule protein</fullName>
    </submittedName>
</protein>